<proteinExistence type="inferred from homology"/>
<name>I0Z2M8_COCSC</name>
<dbReference type="Proteomes" id="UP000007264">
    <property type="component" value="Unassembled WGS sequence"/>
</dbReference>
<evidence type="ECO:0000256" key="2">
    <source>
        <dbReference type="SAM" id="MobiDB-lite"/>
    </source>
</evidence>
<dbReference type="GeneID" id="17042898"/>
<dbReference type="Pfam" id="PF13621">
    <property type="entry name" value="Cupin_8"/>
    <property type="match status" value="1"/>
</dbReference>
<gene>
    <name evidence="4" type="ORF">COCSUDRAFT_62306</name>
</gene>
<dbReference type="RefSeq" id="XP_005649441.1">
    <property type="nucleotide sequence ID" value="XM_005649384.1"/>
</dbReference>
<dbReference type="OrthoDB" id="415358at2759"/>
<feature type="region of interest" description="Disordered" evidence="2">
    <location>
        <begin position="300"/>
        <end position="324"/>
    </location>
</feature>
<evidence type="ECO:0000313" key="5">
    <source>
        <dbReference type="Proteomes" id="UP000007264"/>
    </source>
</evidence>
<protein>
    <submittedName>
        <fullName evidence="4">Clavaminate synthase-like protein</fullName>
    </submittedName>
</protein>
<feature type="compositionally biased region" description="Basic and acidic residues" evidence="2">
    <location>
        <begin position="304"/>
        <end position="324"/>
    </location>
</feature>
<accession>I0Z2M8</accession>
<dbReference type="InterPro" id="IPR003347">
    <property type="entry name" value="JmjC_dom"/>
</dbReference>
<dbReference type="SUPFAM" id="SSF51197">
    <property type="entry name" value="Clavaminate synthase-like"/>
    <property type="match status" value="1"/>
</dbReference>
<evidence type="ECO:0000259" key="3">
    <source>
        <dbReference type="PROSITE" id="PS51184"/>
    </source>
</evidence>
<reference evidence="4 5" key="1">
    <citation type="journal article" date="2012" name="Genome Biol.">
        <title>The genome of the polar eukaryotic microalga coccomyxa subellipsoidea reveals traits of cold adaptation.</title>
        <authorList>
            <person name="Blanc G."/>
            <person name="Agarkova I."/>
            <person name="Grimwood J."/>
            <person name="Kuo A."/>
            <person name="Brueggeman A."/>
            <person name="Dunigan D."/>
            <person name="Gurnon J."/>
            <person name="Ladunga I."/>
            <person name="Lindquist E."/>
            <person name="Lucas S."/>
            <person name="Pangilinan J."/>
            <person name="Proschold T."/>
            <person name="Salamov A."/>
            <person name="Schmutz J."/>
            <person name="Weeks D."/>
            <person name="Yamada T."/>
            <person name="Claverie J.M."/>
            <person name="Grigoriev I."/>
            <person name="Van Etten J."/>
            <person name="Lomsadze A."/>
            <person name="Borodovsky M."/>
        </authorList>
    </citation>
    <scope>NUCLEOTIDE SEQUENCE [LARGE SCALE GENOMIC DNA]</scope>
    <source>
        <strain evidence="4 5">C-169</strain>
    </source>
</reference>
<organism evidence="4 5">
    <name type="scientific">Coccomyxa subellipsoidea (strain C-169)</name>
    <name type="common">Green microalga</name>
    <dbReference type="NCBI Taxonomy" id="574566"/>
    <lineage>
        <taxon>Eukaryota</taxon>
        <taxon>Viridiplantae</taxon>
        <taxon>Chlorophyta</taxon>
        <taxon>core chlorophytes</taxon>
        <taxon>Trebouxiophyceae</taxon>
        <taxon>Trebouxiophyceae incertae sedis</taxon>
        <taxon>Coccomyxaceae</taxon>
        <taxon>Coccomyxa</taxon>
        <taxon>Coccomyxa subellipsoidea</taxon>
    </lineage>
</organism>
<sequence length="478" mass="52405">MESSLSPLLADISVPEFMQGQQVAHVNLWMCTRGSRSSLHYDPFHNLLCVVAGSKNVRCMSPAATQWLYPHPLYGESANHSAVDFAQPDLARHPLYKESLEHQLSAHLGAGDALFLPEGWWHQVDSEAVTIAVNFWWRSLFERQLGGHMDDYYLRRAAQSLTDARKADLLRQLSPDFHPCSSVDKHPAACVDARAAAATEVATSQAGPSTPASHSEEAADPAQHSAQKRSGHAARSGERESVAEEQSSMGEGRETQDGSRKRRQGTSEAAALVQSPQMRPGNAAGLSTGEEECLHIAAIGDEGAGQRETECGSRKRQRGTEHEDQRLVERLAAALSEEFLQRTAGEAEPPHDPGSGDGLGLEAASVRLMAGLDSWQLRRALLGVARQFPRTLEAFLSGGICPAAAELLTSRFEAADAWLAQEGRHSEQQTFYTELYAVVEQPERVLQALVRQKEEFARHAFCMVLGTCFQLPIPWERT</sequence>
<comment type="caution">
    <text evidence="4">The sequence shown here is derived from an EMBL/GenBank/DDBJ whole genome shotgun (WGS) entry which is preliminary data.</text>
</comment>
<evidence type="ECO:0000256" key="1">
    <source>
        <dbReference type="ARBA" id="ARBA00006801"/>
    </source>
</evidence>
<dbReference type="KEGG" id="csl:COCSUDRAFT_62306"/>
<dbReference type="Gene3D" id="2.60.120.650">
    <property type="entry name" value="Cupin"/>
    <property type="match status" value="1"/>
</dbReference>
<evidence type="ECO:0000313" key="4">
    <source>
        <dbReference type="EMBL" id="EIE24897.1"/>
    </source>
</evidence>
<comment type="similarity">
    <text evidence="1">Belongs to the JARID1 histone demethylase family.</text>
</comment>
<dbReference type="InterPro" id="IPR041667">
    <property type="entry name" value="Cupin_8"/>
</dbReference>
<feature type="domain" description="JmjC" evidence="3">
    <location>
        <begin position="3"/>
        <end position="152"/>
    </location>
</feature>
<keyword evidence="5" id="KW-1185">Reference proteome</keyword>
<dbReference type="PROSITE" id="PS51184">
    <property type="entry name" value="JMJC"/>
    <property type="match status" value="1"/>
</dbReference>
<dbReference type="AlphaFoldDB" id="I0Z2M8"/>
<dbReference type="EMBL" id="AGSI01000005">
    <property type="protein sequence ID" value="EIE24897.1"/>
    <property type="molecule type" value="Genomic_DNA"/>
</dbReference>
<dbReference type="PANTHER" id="PTHR12461:SF102">
    <property type="entry name" value="LYSINE-SPECIFIC DEMETHYLASE JMJ31"/>
    <property type="match status" value="1"/>
</dbReference>
<dbReference type="SMART" id="SM00558">
    <property type="entry name" value="JmjC"/>
    <property type="match status" value="1"/>
</dbReference>
<dbReference type="STRING" id="574566.I0Z2M8"/>
<feature type="region of interest" description="Disordered" evidence="2">
    <location>
        <begin position="201"/>
        <end position="288"/>
    </location>
</feature>
<dbReference type="eggNOG" id="KOG2132">
    <property type="taxonomic scope" value="Eukaryota"/>
</dbReference>
<dbReference type="PANTHER" id="PTHR12461">
    <property type="entry name" value="HYPOXIA-INDUCIBLE FACTOR 1 ALPHA INHIBITOR-RELATED"/>
    <property type="match status" value="1"/>
</dbReference>